<dbReference type="PATRIC" id="fig|242163.4.peg.2743"/>
<dbReference type="Proteomes" id="UP000036959">
    <property type="component" value="Unassembled WGS sequence"/>
</dbReference>
<dbReference type="EMBL" id="LFJJ01000197">
    <property type="protein sequence ID" value="KND58107.1"/>
    <property type="molecule type" value="Genomic_DNA"/>
</dbReference>
<dbReference type="AlphaFoldDB" id="A0A0L0M650"/>
<keyword evidence="2" id="KW-1185">Reference proteome</keyword>
<reference evidence="2" key="1">
    <citation type="submission" date="2015-06" db="EMBL/GenBank/DDBJ databases">
        <title>Comparative genomics of Burkholderia leaf nodule symbionts.</title>
        <authorList>
            <person name="Carlier A."/>
            <person name="Eberl L."/>
            <person name="Pinto-Carbo M."/>
        </authorList>
    </citation>
    <scope>NUCLEOTIDE SEQUENCE [LARGE SCALE GENOMIC DNA]</scope>
    <source>
        <strain evidence="2">UZHbot4</strain>
    </source>
</reference>
<name>A0A0L0M650_9BURK</name>
<sequence length="223" mass="25166">MKERPIRFSGSMVQALLDGKKTQTRRIIARQPVDGWTFDLPPQFGRVTSRHPKKGQFGAFIRHGVGTDFPSFDLVPCPYGMPGDRLLVREAWRTTGDNGRADDMPPRDLQPHPVWFEADGRAPVNLCVGRYRPSMFMPRWASRIALAVTNVRLERLQSINDTDAEFEGIAQKTPGWWSGAEDQVATSPSAAFALLWDSLNAERGAGWTANPWVWVVEFKRIET</sequence>
<comment type="caution">
    <text evidence="1">The sequence shown here is derived from an EMBL/GenBank/DDBJ whole genome shotgun (WGS) entry which is preliminary data.</text>
</comment>
<evidence type="ECO:0000313" key="2">
    <source>
        <dbReference type="Proteomes" id="UP000036959"/>
    </source>
</evidence>
<accession>A0A0L0M650</accession>
<dbReference type="OrthoDB" id="72471at2"/>
<dbReference type="RefSeq" id="WP_050455461.1">
    <property type="nucleotide sequence ID" value="NZ_LFJJ01000197.1"/>
</dbReference>
<evidence type="ECO:0000313" key="1">
    <source>
        <dbReference type="EMBL" id="KND58107.1"/>
    </source>
</evidence>
<gene>
    <name evidence="1" type="ORF">BVER_00363c</name>
</gene>
<protein>
    <submittedName>
        <fullName evidence="1">Phage-related protein</fullName>
    </submittedName>
</protein>
<proteinExistence type="predicted"/>
<organism evidence="1 2">
    <name type="scientific">Candidatus Burkholderia verschuerenii</name>
    <dbReference type="NCBI Taxonomy" id="242163"/>
    <lineage>
        <taxon>Bacteria</taxon>
        <taxon>Pseudomonadati</taxon>
        <taxon>Pseudomonadota</taxon>
        <taxon>Betaproteobacteria</taxon>
        <taxon>Burkholderiales</taxon>
        <taxon>Burkholderiaceae</taxon>
        <taxon>Burkholderia</taxon>
    </lineage>
</organism>